<proteinExistence type="predicted"/>
<dbReference type="FunFam" id="1.20.1050.10:FF:000018">
    <property type="entry name" value="Glutathione S-transferase U20"/>
    <property type="match status" value="1"/>
</dbReference>
<accession>A0ABD0VN31</accession>
<feature type="domain" description="GST C-terminal" evidence="7">
    <location>
        <begin position="789"/>
        <end position="916"/>
    </location>
</feature>
<dbReference type="InterPro" id="IPR045073">
    <property type="entry name" value="Omega/Tau-like"/>
</dbReference>
<evidence type="ECO:0000256" key="2">
    <source>
        <dbReference type="ARBA" id="ARBA00012452"/>
    </source>
</evidence>
<evidence type="ECO:0000259" key="6">
    <source>
        <dbReference type="PROSITE" id="PS50404"/>
    </source>
</evidence>
<comment type="catalytic activity">
    <reaction evidence="4">
        <text>RX + glutathione = an S-substituted glutathione + a halide anion + H(+)</text>
        <dbReference type="Rhea" id="RHEA:16437"/>
        <dbReference type="ChEBI" id="CHEBI:15378"/>
        <dbReference type="ChEBI" id="CHEBI:16042"/>
        <dbReference type="ChEBI" id="CHEBI:17792"/>
        <dbReference type="ChEBI" id="CHEBI:57925"/>
        <dbReference type="ChEBI" id="CHEBI:90779"/>
        <dbReference type="EC" id="2.5.1.18"/>
    </reaction>
</comment>
<dbReference type="SUPFAM" id="SSF47616">
    <property type="entry name" value="GST C-terminal domain-like"/>
    <property type="match status" value="1"/>
</dbReference>
<keyword evidence="3" id="KW-0808">Transferase</keyword>
<dbReference type="InterPro" id="IPR045074">
    <property type="entry name" value="GST_C_Tau"/>
</dbReference>
<sequence length="919" mass="105368">MFCILENRIHAESLYNPFFLHNHVIFPHEQSCNNFELSTSGRIWIKWNATKLNFVVSLNSDQMITGLVSFNNNQVFLLSIIYASNDREVRARLWDQLRSCAPGHNTPWIVMGDFNCCRYASEKIGGNVLTHISLGELNSMIFDNNLLDLPSIGNTYTWFNQRQENPIHIKLDRILVNDHWMNNLPNTYYSVQAPSCSDHCPLILKNTAATHVNHRFLFKNYWTSLDSFWYLVLDVFSARTSGNPIYDFCGKLKTLRNRIKTERWANSNSIQERLDDLHAKQMDHLDRLSVEPNSPQLNSALNYVNQQISDLSNMQASWIIQRAKASWLSQGEDNLKFLYARIKTRMALRNSALNLSTSLSPLRAEAVKDLVQHFQNLYNPTPPSCLNMEVFPIGNTIPPTITASLTEDVTESEIRNAIFSASSGLHINFDKSSLLDSKSIQNIEDIYRALNLGNPKAVITYLGIPIASKRLKLADFHPLMENITRKLSGWNANLLSFAGRLQFLKYTMTNSIAYWIRGSIMPKFFFKFFRKIASKFLFFGDVLMGKKLHMVAWDTVCKPKCKGGLGLHSIPALIYGFNCSLILRISNLDFPLAAWTSAKYGNPWLTPSTLASPFWKAIYCTADDAKAYFVINDINLGGVKWKGLNKHKFSDFMEGFYSTYSDCYWASSIWHSKYVLIYSVGNDERMLLFFPLDGRETEMAVPEKGVKLLTFWMSPFGQRCRIALAEKEVEYEYKEEDLSKKSDLLLKSNPVHKKIPVLIHDGKSICESLIIVEYIDEVFPGKTNILPSDPYARSHARFWADFVDKKVYDCGSKLFKSKSEALEEVNKEFICILKTLETELGEKKYFGDDAFGLVDIAFAPFTSWFYTFEAFGLSVEKECPKLAAWGKRIMERESVAKSLHEPTKVYDLFCELRKKFVDA</sequence>
<dbReference type="CDD" id="cd03185">
    <property type="entry name" value="GST_C_Tau"/>
    <property type="match status" value="1"/>
</dbReference>
<reference evidence="8 9" key="1">
    <citation type="journal article" date="2024" name="Plant Biotechnol. J.">
        <title>Dendrobium thyrsiflorum genome and its molecular insights into genes involved in important horticultural traits.</title>
        <authorList>
            <person name="Chen B."/>
            <person name="Wang J.Y."/>
            <person name="Zheng P.J."/>
            <person name="Li K.L."/>
            <person name="Liang Y.M."/>
            <person name="Chen X.F."/>
            <person name="Zhang C."/>
            <person name="Zhao X."/>
            <person name="He X."/>
            <person name="Zhang G.Q."/>
            <person name="Liu Z.J."/>
            <person name="Xu Q."/>
        </authorList>
    </citation>
    <scope>NUCLEOTIDE SEQUENCE [LARGE SCALE GENOMIC DNA]</scope>
    <source>
        <strain evidence="8">GZMU011</strain>
    </source>
</reference>
<dbReference type="PANTHER" id="PTHR11260:SF781">
    <property type="entry name" value="GLUTATHIONE S-TRANSFERASE U19"/>
    <property type="match status" value="1"/>
</dbReference>
<dbReference type="InterPro" id="IPR036691">
    <property type="entry name" value="Endo/exonu/phosph_ase_sf"/>
</dbReference>
<dbReference type="SFLD" id="SFLDG00358">
    <property type="entry name" value="Main_(cytGST)"/>
    <property type="match status" value="1"/>
</dbReference>
<dbReference type="EMBL" id="JANQDX010000003">
    <property type="protein sequence ID" value="KAL0926490.1"/>
    <property type="molecule type" value="Genomic_DNA"/>
</dbReference>
<dbReference type="PROSITE" id="PS50404">
    <property type="entry name" value="GST_NTER"/>
    <property type="match status" value="1"/>
</dbReference>
<dbReference type="InterPro" id="IPR010987">
    <property type="entry name" value="Glutathione-S-Trfase_C-like"/>
</dbReference>
<dbReference type="InterPro" id="IPR005135">
    <property type="entry name" value="Endo/exonuclease/phosphatase"/>
</dbReference>
<dbReference type="FunFam" id="3.40.30.10:FF:000014">
    <property type="entry name" value="Tau class glutathione S-transferase"/>
    <property type="match status" value="1"/>
</dbReference>
<dbReference type="Gene3D" id="3.40.30.10">
    <property type="entry name" value="Glutaredoxin"/>
    <property type="match status" value="1"/>
</dbReference>
<dbReference type="InterPro" id="IPR036249">
    <property type="entry name" value="Thioredoxin-like_sf"/>
</dbReference>
<evidence type="ECO:0000256" key="5">
    <source>
        <dbReference type="ARBA" id="ARBA00074965"/>
    </source>
</evidence>
<dbReference type="Gene3D" id="1.20.1050.10">
    <property type="match status" value="1"/>
</dbReference>
<dbReference type="PROSITE" id="PS50405">
    <property type="entry name" value="GST_CTER"/>
    <property type="match status" value="1"/>
</dbReference>
<gene>
    <name evidence="8" type="ORF">M5K25_002726</name>
</gene>
<evidence type="ECO:0000259" key="7">
    <source>
        <dbReference type="PROSITE" id="PS50405"/>
    </source>
</evidence>
<dbReference type="Pfam" id="PF03372">
    <property type="entry name" value="Exo_endo_phos"/>
    <property type="match status" value="1"/>
</dbReference>
<dbReference type="Pfam" id="PF00043">
    <property type="entry name" value="GST_C"/>
    <property type="match status" value="1"/>
</dbReference>
<dbReference type="SUPFAM" id="SSF52833">
    <property type="entry name" value="Thioredoxin-like"/>
    <property type="match status" value="1"/>
</dbReference>
<dbReference type="InterPro" id="IPR004045">
    <property type="entry name" value="Glutathione_S-Trfase_N"/>
</dbReference>
<feature type="domain" description="GST N-terminal" evidence="6">
    <location>
        <begin position="704"/>
        <end position="783"/>
    </location>
</feature>
<dbReference type="InterPro" id="IPR036282">
    <property type="entry name" value="Glutathione-S-Trfase_C_sf"/>
</dbReference>
<evidence type="ECO:0000313" key="9">
    <source>
        <dbReference type="Proteomes" id="UP001552299"/>
    </source>
</evidence>
<dbReference type="InterPro" id="IPR004046">
    <property type="entry name" value="GST_C"/>
</dbReference>
<dbReference type="Proteomes" id="UP001552299">
    <property type="component" value="Unassembled WGS sequence"/>
</dbReference>
<keyword evidence="9" id="KW-1185">Reference proteome</keyword>
<dbReference type="EC" id="2.5.1.18" evidence="2"/>
<dbReference type="SFLD" id="SFLDG01152">
    <property type="entry name" value="Main.3:_Omega-_and_Tau-like"/>
    <property type="match status" value="1"/>
</dbReference>
<dbReference type="InterPro" id="IPR040079">
    <property type="entry name" value="Glutathione_S-Trfase"/>
</dbReference>
<evidence type="ECO:0000313" key="8">
    <source>
        <dbReference type="EMBL" id="KAL0926490.1"/>
    </source>
</evidence>
<dbReference type="PANTHER" id="PTHR11260">
    <property type="entry name" value="GLUTATHIONE S-TRANSFERASE, GST, SUPERFAMILY, GST DOMAIN CONTAINING"/>
    <property type="match status" value="1"/>
</dbReference>
<name>A0ABD0VN31_DENTH</name>
<comment type="function">
    <text evidence="1">Conjugation of reduced glutathione to a wide number of exogenous and endogenous hydrophobic electrophiles.</text>
</comment>
<evidence type="ECO:0000256" key="1">
    <source>
        <dbReference type="ARBA" id="ARBA00003701"/>
    </source>
</evidence>
<dbReference type="GO" id="GO:0004364">
    <property type="term" value="F:glutathione transferase activity"/>
    <property type="evidence" value="ECO:0007669"/>
    <property type="project" value="UniProtKB-EC"/>
</dbReference>
<protein>
    <recommendedName>
        <fullName evidence="5">Probable glutathione S-transferase GSTU1</fullName>
        <ecNumber evidence="2">2.5.1.18</ecNumber>
    </recommendedName>
</protein>
<organism evidence="8 9">
    <name type="scientific">Dendrobium thyrsiflorum</name>
    <name type="common">Pinecone-like raceme dendrobium</name>
    <name type="synonym">Orchid</name>
    <dbReference type="NCBI Taxonomy" id="117978"/>
    <lineage>
        <taxon>Eukaryota</taxon>
        <taxon>Viridiplantae</taxon>
        <taxon>Streptophyta</taxon>
        <taxon>Embryophyta</taxon>
        <taxon>Tracheophyta</taxon>
        <taxon>Spermatophyta</taxon>
        <taxon>Magnoliopsida</taxon>
        <taxon>Liliopsida</taxon>
        <taxon>Asparagales</taxon>
        <taxon>Orchidaceae</taxon>
        <taxon>Epidendroideae</taxon>
        <taxon>Malaxideae</taxon>
        <taxon>Dendrobiinae</taxon>
        <taxon>Dendrobium</taxon>
    </lineage>
</organism>
<dbReference type="SFLD" id="SFLDS00019">
    <property type="entry name" value="Glutathione_Transferase_(cytos"/>
    <property type="match status" value="1"/>
</dbReference>
<dbReference type="SUPFAM" id="SSF56219">
    <property type="entry name" value="DNase I-like"/>
    <property type="match status" value="1"/>
</dbReference>
<comment type="caution">
    <text evidence="8">The sequence shown here is derived from an EMBL/GenBank/DDBJ whole genome shotgun (WGS) entry which is preliminary data.</text>
</comment>
<dbReference type="AlphaFoldDB" id="A0ABD0VN31"/>
<dbReference type="Pfam" id="PF02798">
    <property type="entry name" value="GST_N"/>
    <property type="match status" value="1"/>
</dbReference>
<dbReference type="CDD" id="cd03058">
    <property type="entry name" value="GST_N_Tau"/>
    <property type="match status" value="1"/>
</dbReference>
<evidence type="ECO:0000256" key="3">
    <source>
        <dbReference type="ARBA" id="ARBA00022679"/>
    </source>
</evidence>
<dbReference type="Gene3D" id="3.60.10.10">
    <property type="entry name" value="Endonuclease/exonuclease/phosphatase"/>
    <property type="match status" value="1"/>
</dbReference>
<evidence type="ECO:0000256" key="4">
    <source>
        <dbReference type="ARBA" id="ARBA00047960"/>
    </source>
</evidence>